<keyword evidence="9" id="KW-0812">Transmembrane</keyword>
<evidence type="ECO:0000259" key="10">
    <source>
        <dbReference type="SMART" id="SM00387"/>
    </source>
</evidence>
<keyword evidence="9" id="KW-0472">Membrane</keyword>
<comment type="catalytic activity">
    <reaction evidence="1">
        <text>ATP + protein L-histidine = ADP + protein N-phospho-L-histidine.</text>
        <dbReference type="EC" id="2.7.13.3"/>
    </reaction>
</comment>
<feature type="transmembrane region" description="Helical" evidence="9">
    <location>
        <begin position="240"/>
        <end position="259"/>
    </location>
</feature>
<keyword evidence="9" id="KW-1133">Transmembrane helix</keyword>
<dbReference type="InterPro" id="IPR011712">
    <property type="entry name" value="Sig_transdc_His_kin_sub3_dim/P"/>
</dbReference>
<feature type="transmembrane region" description="Helical" evidence="9">
    <location>
        <begin position="180"/>
        <end position="205"/>
    </location>
</feature>
<evidence type="ECO:0000256" key="8">
    <source>
        <dbReference type="ARBA" id="ARBA00023012"/>
    </source>
</evidence>
<feature type="transmembrane region" description="Helical" evidence="9">
    <location>
        <begin position="70"/>
        <end position="91"/>
    </location>
</feature>
<dbReference type="Gene3D" id="3.30.565.10">
    <property type="entry name" value="Histidine kinase-like ATPase, C-terminal domain"/>
    <property type="match status" value="1"/>
</dbReference>
<evidence type="ECO:0000256" key="6">
    <source>
        <dbReference type="ARBA" id="ARBA00022777"/>
    </source>
</evidence>
<dbReference type="PANTHER" id="PTHR24421:SF10">
    <property type="entry name" value="NITRATE_NITRITE SENSOR PROTEIN NARQ"/>
    <property type="match status" value="1"/>
</dbReference>
<dbReference type="Proteomes" id="UP000479226">
    <property type="component" value="Unassembled WGS sequence"/>
</dbReference>
<keyword evidence="8" id="KW-0902">Two-component regulatory system</keyword>
<dbReference type="Pfam" id="PF02518">
    <property type="entry name" value="HATPase_c"/>
    <property type="match status" value="1"/>
</dbReference>
<reference evidence="11 12" key="1">
    <citation type="submission" date="2020-02" db="EMBL/GenBank/DDBJ databases">
        <title>Genome sequence of the type strain DSM 27180 of Arthrobacter silviterrae.</title>
        <authorList>
            <person name="Gao J."/>
            <person name="Sun J."/>
        </authorList>
    </citation>
    <scope>NUCLEOTIDE SEQUENCE [LARGE SCALE GENOMIC DNA]</scope>
    <source>
        <strain evidence="11 12">DSM 27180</strain>
    </source>
</reference>
<evidence type="ECO:0000256" key="2">
    <source>
        <dbReference type="ARBA" id="ARBA00012438"/>
    </source>
</evidence>
<feature type="transmembrane region" description="Helical" evidence="9">
    <location>
        <begin position="138"/>
        <end position="160"/>
    </location>
</feature>
<feature type="transmembrane region" description="Helical" evidence="9">
    <location>
        <begin position="12"/>
        <end position="32"/>
    </location>
</feature>
<comment type="caution">
    <text evidence="11">The sequence shown here is derived from an EMBL/GenBank/DDBJ whole genome shotgun (WGS) entry which is preliminary data.</text>
</comment>
<dbReference type="Gene3D" id="1.20.5.1930">
    <property type="match status" value="1"/>
</dbReference>
<dbReference type="Pfam" id="PF07730">
    <property type="entry name" value="HisKA_3"/>
    <property type="match status" value="1"/>
</dbReference>
<feature type="transmembrane region" description="Helical" evidence="9">
    <location>
        <begin position="103"/>
        <end position="126"/>
    </location>
</feature>
<protein>
    <recommendedName>
        <fullName evidence="2">histidine kinase</fullName>
        <ecNumber evidence="2">2.7.13.3</ecNumber>
    </recommendedName>
</protein>
<keyword evidence="3" id="KW-0597">Phosphoprotein</keyword>
<dbReference type="CDD" id="cd16917">
    <property type="entry name" value="HATPase_UhpB-NarQ-NarX-like"/>
    <property type="match status" value="1"/>
</dbReference>
<dbReference type="EMBL" id="JAAKZI010000031">
    <property type="protein sequence ID" value="NGN84863.1"/>
    <property type="molecule type" value="Genomic_DNA"/>
</dbReference>
<dbReference type="SUPFAM" id="SSF55874">
    <property type="entry name" value="ATPase domain of HSP90 chaperone/DNA topoisomerase II/histidine kinase"/>
    <property type="match status" value="1"/>
</dbReference>
<sequence>MRLRRGTPAAVATALAVLAATEVALFVVLVGADGREWLALATGNGLTTAAIAIPYAAVGAIVLRRDERHALGWIFVALGQLTAAATLSGVWMDRGLAPHGLAVALSAYLWVPALLLEISALTLYFPDGRLPSDRWRPVAWVAWSVVGVGSAGRVLIGPPLEESDAAVHNPVAISSIDPALSLSIFIGLIILAVACFVAGFVGVTIRTVRGPRSRRAPLWWMSGAFAATVVGGLLGPIPNLVGSLAIPLGLGIATLRYGLYDGDRWRGRTAIHGIAAVTVIVAVAVPIGIFAAQLAGGTAGAVLAAVVVGLGFAPAQQWSRRVVDRLFYGDRMQPYAALSRLGQRLENALSPEEVLPALVTTVGRSLHLPYAALTLAGDDEPAAMFGRRGAHTECLALVHGGKRVGELEVGVPPGQRVLDAGDQALLRDLAAQSGAAVGAVLLNRELVRSREQLVMAREEERRRIRRDLHDGLGPTLAGVALGLDAAHRAAVRSGLADGLGLDAIHSDVEQGLDDLKRVVARLRPAALDDIGLIESLRDYASVLTGSGRILVAVDCPESLPELPAAVEAAAYFVAREAMNNAARHSQGSRCLVSVGFADGLDVRVTDDGRGIGVAGSGVGVGGPGVGLGSMAERAGELGGNCTIEPLAAGGTCVHARIPVHS</sequence>
<keyword evidence="6" id="KW-0418">Kinase</keyword>
<feature type="transmembrane region" description="Helical" evidence="9">
    <location>
        <begin position="217"/>
        <end position="234"/>
    </location>
</feature>
<dbReference type="SMART" id="SM00387">
    <property type="entry name" value="HATPase_c"/>
    <property type="match status" value="1"/>
</dbReference>
<feature type="transmembrane region" description="Helical" evidence="9">
    <location>
        <begin position="271"/>
        <end position="292"/>
    </location>
</feature>
<evidence type="ECO:0000256" key="4">
    <source>
        <dbReference type="ARBA" id="ARBA00022679"/>
    </source>
</evidence>
<evidence type="ECO:0000256" key="9">
    <source>
        <dbReference type="SAM" id="Phobius"/>
    </source>
</evidence>
<keyword evidence="7" id="KW-0067">ATP-binding</keyword>
<keyword evidence="12" id="KW-1185">Reference proteome</keyword>
<dbReference type="EC" id="2.7.13.3" evidence="2"/>
<accession>A0ABX0DE04</accession>
<evidence type="ECO:0000256" key="1">
    <source>
        <dbReference type="ARBA" id="ARBA00000085"/>
    </source>
</evidence>
<evidence type="ECO:0000313" key="12">
    <source>
        <dbReference type="Proteomes" id="UP000479226"/>
    </source>
</evidence>
<proteinExistence type="predicted"/>
<name>A0ABX0DE04_9MICC</name>
<evidence type="ECO:0000256" key="5">
    <source>
        <dbReference type="ARBA" id="ARBA00022741"/>
    </source>
</evidence>
<evidence type="ECO:0000313" key="11">
    <source>
        <dbReference type="EMBL" id="NGN84863.1"/>
    </source>
</evidence>
<evidence type="ECO:0000256" key="7">
    <source>
        <dbReference type="ARBA" id="ARBA00022840"/>
    </source>
</evidence>
<dbReference type="RefSeq" id="WP_165183090.1">
    <property type="nucleotide sequence ID" value="NZ_JAAKZI010000031.1"/>
</dbReference>
<feature type="domain" description="Histidine kinase/HSP90-like ATPase" evidence="10">
    <location>
        <begin position="565"/>
        <end position="661"/>
    </location>
</feature>
<feature type="transmembrane region" description="Helical" evidence="9">
    <location>
        <begin position="38"/>
        <end position="63"/>
    </location>
</feature>
<keyword evidence="4" id="KW-0808">Transferase</keyword>
<dbReference type="PANTHER" id="PTHR24421">
    <property type="entry name" value="NITRATE/NITRITE SENSOR PROTEIN NARX-RELATED"/>
    <property type="match status" value="1"/>
</dbReference>
<dbReference type="InterPro" id="IPR050482">
    <property type="entry name" value="Sensor_HK_TwoCompSys"/>
</dbReference>
<gene>
    <name evidence="11" type="ORF">G6N77_15585</name>
</gene>
<keyword evidence="5" id="KW-0547">Nucleotide-binding</keyword>
<dbReference type="InterPro" id="IPR003594">
    <property type="entry name" value="HATPase_dom"/>
</dbReference>
<evidence type="ECO:0000256" key="3">
    <source>
        <dbReference type="ARBA" id="ARBA00022553"/>
    </source>
</evidence>
<organism evidence="11 12">
    <name type="scientific">Arthrobacter silviterrae</name>
    <dbReference type="NCBI Taxonomy" id="2026658"/>
    <lineage>
        <taxon>Bacteria</taxon>
        <taxon>Bacillati</taxon>
        <taxon>Actinomycetota</taxon>
        <taxon>Actinomycetes</taxon>
        <taxon>Micrococcales</taxon>
        <taxon>Micrococcaceae</taxon>
        <taxon>Arthrobacter</taxon>
    </lineage>
</organism>
<dbReference type="InterPro" id="IPR036890">
    <property type="entry name" value="HATPase_C_sf"/>
</dbReference>